<dbReference type="GO" id="GO:0043565">
    <property type="term" value="F:sequence-specific DNA binding"/>
    <property type="evidence" value="ECO:0007669"/>
    <property type="project" value="InterPro"/>
</dbReference>
<evidence type="ECO:0000259" key="3">
    <source>
        <dbReference type="PROSITE" id="PS01124"/>
    </source>
</evidence>
<reference evidence="4" key="1">
    <citation type="submission" date="2021-04" db="EMBL/GenBank/DDBJ databases">
        <authorList>
            <person name="Zhang D.-C."/>
        </authorList>
    </citation>
    <scope>NUCLEOTIDE SEQUENCE</scope>
    <source>
        <strain evidence="4">CGMCC 1.15697</strain>
    </source>
</reference>
<dbReference type="Proteomes" id="UP000672602">
    <property type="component" value="Unassembled WGS sequence"/>
</dbReference>
<dbReference type="Pfam" id="PF06719">
    <property type="entry name" value="AraC_N"/>
    <property type="match status" value="1"/>
</dbReference>
<dbReference type="InterPro" id="IPR009594">
    <property type="entry name" value="Tscrpt_reg_HTH_AraC_N"/>
</dbReference>
<comment type="caution">
    <text evidence="4">The sequence shown here is derived from an EMBL/GenBank/DDBJ whole genome shotgun (WGS) entry which is preliminary data.</text>
</comment>
<gene>
    <name evidence="4" type="ORF">KAJ83_08845</name>
</gene>
<dbReference type="Pfam" id="PF12833">
    <property type="entry name" value="HTH_18"/>
    <property type="match status" value="1"/>
</dbReference>
<organism evidence="4 5">
    <name type="scientific">Marivibrio halodurans</name>
    <dbReference type="NCBI Taxonomy" id="2039722"/>
    <lineage>
        <taxon>Bacteria</taxon>
        <taxon>Pseudomonadati</taxon>
        <taxon>Pseudomonadota</taxon>
        <taxon>Alphaproteobacteria</taxon>
        <taxon>Rhodospirillales</taxon>
        <taxon>Rhodospirillaceae</taxon>
        <taxon>Marivibrio</taxon>
    </lineage>
</organism>
<dbReference type="PANTHER" id="PTHR43436">
    <property type="entry name" value="ARAC-FAMILY TRANSCRIPTIONAL REGULATOR"/>
    <property type="match status" value="1"/>
</dbReference>
<keyword evidence="5" id="KW-1185">Reference proteome</keyword>
<protein>
    <submittedName>
        <fullName evidence="4">AraC family transcriptional regulator</fullName>
    </submittedName>
</protein>
<evidence type="ECO:0000256" key="2">
    <source>
        <dbReference type="ARBA" id="ARBA00023163"/>
    </source>
</evidence>
<name>A0A8J7V288_9PROT</name>
<accession>A0A8J7V288</accession>
<keyword evidence="1" id="KW-0805">Transcription regulation</keyword>
<evidence type="ECO:0000313" key="5">
    <source>
        <dbReference type="Proteomes" id="UP000672602"/>
    </source>
</evidence>
<sequence length="305" mass="33919">MEPMDQSHARHLIDAARAHARVEGKNMLPVPGAVLFRADQRTPCTSTLYDPCMVIVLQGSKRGFLKGNAFRYDPDTYAVYTAPMPLEVEVLSASPERPFLGVALMLNPGEIAELQLSLASENEMGEDAWDDMEADILPEAVITSPIDQGMRAAVARLIHSLDDPTDARVLGDLARREILFRALRGEQGARLRAVLHRHGRFKRIGDVIREINTDYSRPMTTSEMMGVAGMSKTVLHESFKAVTGLSPLQYVKSIRLHRARVLMLEEGMSARAAAYRVGYASPSQFSREFKRLFGRPPSESQRAAR</sequence>
<dbReference type="SUPFAM" id="SSF46689">
    <property type="entry name" value="Homeodomain-like"/>
    <property type="match status" value="2"/>
</dbReference>
<evidence type="ECO:0000256" key="1">
    <source>
        <dbReference type="ARBA" id="ARBA00023015"/>
    </source>
</evidence>
<keyword evidence="2" id="KW-0804">Transcription</keyword>
<dbReference type="AlphaFoldDB" id="A0A8J7V288"/>
<dbReference type="EMBL" id="JAGMWN010000003">
    <property type="protein sequence ID" value="MBP5857115.1"/>
    <property type="molecule type" value="Genomic_DNA"/>
</dbReference>
<dbReference type="InterPro" id="IPR018060">
    <property type="entry name" value="HTH_AraC"/>
</dbReference>
<dbReference type="GO" id="GO:0003700">
    <property type="term" value="F:DNA-binding transcription factor activity"/>
    <property type="evidence" value="ECO:0007669"/>
    <property type="project" value="InterPro"/>
</dbReference>
<dbReference type="PANTHER" id="PTHR43436:SF2">
    <property type="entry name" value="ARAC_XYLS FAMILY TRANSCRIPTIONAL REGULATOR"/>
    <property type="match status" value="1"/>
</dbReference>
<dbReference type="SMART" id="SM00342">
    <property type="entry name" value="HTH_ARAC"/>
    <property type="match status" value="1"/>
</dbReference>
<dbReference type="Gene3D" id="1.10.10.60">
    <property type="entry name" value="Homeodomain-like"/>
    <property type="match status" value="2"/>
</dbReference>
<dbReference type="InterPro" id="IPR009057">
    <property type="entry name" value="Homeodomain-like_sf"/>
</dbReference>
<dbReference type="PROSITE" id="PS01124">
    <property type="entry name" value="HTH_ARAC_FAMILY_2"/>
    <property type="match status" value="1"/>
</dbReference>
<proteinExistence type="predicted"/>
<feature type="domain" description="HTH araC/xylS-type" evidence="3">
    <location>
        <begin position="205"/>
        <end position="303"/>
    </location>
</feature>
<dbReference type="RefSeq" id="WP_210681676.1">
    <property type="nucleotide sequence ID" value="NZ_JAGMWN010000003.1"/>
</dbReference>
<evidence type="ECO:0000313" key="4">
    <source>
        <dbReference type="EMBL" id="MBP5857115.1"/>
    </source>
</evidence>